<gene>
    <name evidence="2" type="ORF">O6P43_018802</name>
</gene>
<comment type="caution">
    <text evidence="2">The sequence shown here is derived from an EMBL/GenBank/DDBJ whole genome shotgun (WGS) entry which is preliminary data.</text>
</comment>
<keyword evidence="3" id="KW-1185">Reference proteome</keyword>
<feature type="domain" description="RNase H type-1" evidence="1">
    <location>
        <begin position="4"/>
        <end position="57"/>
    </location>
</feature>
<dbReference type="AlphaFoldDB" id="A0AAD7LJ76"/>
<dbReference type="EMBL" id="JARAOO010000008">
    <property type="protein sequence ID" value="KAJ7958015.1"/>
    <property type="molecule type" value="Genomic_DNA"/>
</dbReference>
<dbReference type="Pfam" id="PF13456">
    <property type="entry name" value="RVT_3"/>
    <property type="match status" value="1"/>
</dbReference>
<proteinExistence type="predicted"/>
<evidence type="ECO:0000313" key="2">
    <source>
        <dbReference type="EMBL" id="KAJ7958015.1"/>
    </source>
</evidence>
<evidence type="ECO:0000259" key="1">
    <source>
        <dbReference type="Pfam" id="PF13456"/>
    </source>
</evidence>
<dbReference type="InterPro" id="IPR002156">
    <property type="entry name" value="RNaseH_domain"/>
</dbReference>
<organism evidence="2 3">
    <name type="scientific">Quillaja saponaria</name>
    <name type="common">Soap bark tree</name>
    <dbReference type="NCBI Taxonomy" id="32244"/>
    <lineage>
        <taxon>Eukaryota</taxon>
        <taxon>Viridiplantae</taxon>
        <taxon>Streptophyta</taxon>
        <taxon>Embryophyta</taxon>
        <taxon>Tracheophyta</taxon>
        <taxon>Spermatophyta</taxon>
        <taxon>Magnoliopsida</taxon>
        <taxon>eudicotyledons</taxon>
        <taxon>Gunneridae</taxon>
        <taxon>Pentapetalae</taxon>
        <taxon>rosids</taxon>
        <taxon>fabids</taxon>
        <taxon>Fabales</taxon>
        <taxon>Quillajaceae</taxon>
        <taxon>Quillaja</taxon>
    </lineage>
</organism>
<reference evidence="2" key="1">
    <citation type="journal article" date="2023" name="Science">
        <title>Elucidation of the pathway for biosynthesis of saponin adjuvants from the soapbark tree.</title>
        <authorList>
            <person name="Reed J."/>
            <person name="Orme A."/>
            <person name="El-Demerdash A."/>
            <person name="Owen C."/>
            <person name="Martin L.B.B."/>
            <person name="Misra R.C."/>
            <person name="Kikuchi S."/>
            <person name="Rejzek M."/>
            <person name="Martin A.C."/>
            <person name="Harkess A."/>
            <person name="Leebens-Mack J."/>
            <person name="Louveau T."/>
            <person name="Stephenson M.J."/>
            <person name="Osbourn A."/>
        </authorList>
    </citation>
    <scope>NUCLEOTIDE SEQUENCE</scope>
    <source>
        <strain evidence="2">S10</strain>
    </source>
</reference>
<dbReference type="GO" id="GO:0003676">
    <property type="term" value="F:nucleic acid binding"/>
    <property type="evidence" value="ECO:0007669"/>
    <property type="project" value="InterPro"/>
</dbReference>
<evidence type="ECO:0000313" key="3">
    <source>
        <dbReference type="Proteomes" id="UP001163823"/>
    </source>
</evidence>
<protein>
    <submittedName>
        <fullName evidence="2">Ribonuclease H</fullName>
    </submittedName>
</protein>
<sequence length="67" mass="7550">MDSTIALPLVEKDVNQNHPHGQIIRSIRCMMGCNWVIKVRHTYRKGNSVADWLASYALLLENGVGEV</sequence>
<dbReference type="KEGG" id="qsa:O6P43_018802"/>
<dbReference type="Proteomes" id="UP001163823">
    <property type="component" value="Chromosome 8"/>
</dbReference>
<name>A0AAD7LJ76_QUISA</name>
<dbReference type="PANTHER" id="PTHR34023">
    <property type="entry name" value="RNASE H DOMAIN-CONTAINING PROTEIN"/>
    <property type="match status" value="1"/>
</dbReference>
<accession>A0AAD7LJ76</accession>
<dbReference type="GO" id="GO:0004523">
    <property type="term" value="F:RNA-DNA hybrid ribonuclease activity"/>
    <property type="evidence" value="ECO:0007669"/>
    <property type="project" value="InterPro"/>
</dbReference>
<dbReference type="PANTHER" id="PTHR34023:SF4">
    <property type="entry name" value="RNASE H TYPE-1 DOMAIN-CONTAINING PROTEIN"/>
    <property type="match status" value="1"/>
</dbReference>